<feature type="coiled-coil region" evidence="9">
    <location>
        <begin position="199"/>
        <end position="230"/>
    </location>
</feature>
<dbReference type="InterPro" id="IPR003661">
    <property type="entry name" value="HisK_dim/P_dom"/>
</dbReference>
<feature type="transmembrane region" description="Helical" evidence="10">
    <location>
        <begin position="170"/>
        <end position="190"/>
    </location>
</feature>
<keyword evidence="13" id="KW-1185">Reference proteome</keyword>
<dbReference type="GO" id="GO:0000155">
    <property type="term" value="F:phosphorelay sensor kinase activity"/>
    <property type="evidence" value="ECO:0007669"/>
    <property type="project" value="InterPro"/>
</dbReference>
<feature type="transmembrane region" description="Helical" evidence="10">
    <location>
        <begin position="138"/>
        <end position="164"/>
    </location>
</feature>
<dbReference type="SMART" id="SM00387">
    <property type="entry name" value="HATPase_c"/>
    <property type="match status" value="1"/>
</dbReference>
<evidence type="ECO:0000256" key="4">
    <source>
        <dbReference type="ARBA" id="ARBA00022679"/>
    </source>
</evidence>
<dbReference type="CDD" id="cd16922">
    <property type="entry name" value="HATPase_EvgS-ArcB-TorS-like"/>
    <property type="match status" value="1"/>
</dbReference>
<dbReference type="PROSITE" id="PS50109">
    <property type="entry name" value="HIS_KIN"/>
    <property type="match status" value="1"/>
</dbReference>
<dbReference type="RefSeq" id="WP_188531355.1">
    <property type="nucleotide sequence ID" value="NZ_BMGR01000007.1"/>
</dbReference>
<feature type="domain" description="Histidine kinase" evidence="11">
    <location>
        <begin position="240"/>
        <end position="522"/>
    </location>
</feature>
<sequence>MEFSKVFFVNISLLITFGYIFNLVYKYLFLHAAPKLKNGFSVALFIFSGWFTMLFGLQLTDMALFDLRFVPIIFATLVFRKPSTLIIIGTGIGLARLTFGINEASLAGFYNMTILGILASLLTYYFQISAWSYRRKAAAAILIINTVNILNIALLGVIPIWIYLSEIAIFTYPLGIVLSAFFIFIIRDFYKEQKRVIELRKMNIILRRQTRELREAKRALEEKARQLMLASKYKSEFLANMSHELKTPLNSIILLSEMIREAREERKEDGEGDEARYAEIIHAAGNDLLQLIDDILDLSKVEAGKMDVMLEKVVTLDMLQLIHDQFLPMAQQKGLAFELRVSEEVPGTLYTDALRVNQILRNLLVNAFKFTERGSVTLDVQLEREIVSVEEGRGIARRKRPWNLPAWQGRFNRDRCLLRSTSGKSGIQSGTRRSGTAQPVIHTREWLSFSVIDTGIGIEPEKQQLIFEAFKQADGAINRKYGGTGLGLSISLQLARLLGGSLSLTSRYEEGSKFTLLLPVLQEPE</sequence>
<gene>
    <name evidence="12" type="ORF">GCM10010916_24670</name>
</gene>
<dbReference type="InterPro" id="IPR036890">
    <property type="entry name" value="HATPase_C_sf"/>
</dbReference>
<evidence type="ECO:0000256" key="1">
    <source>
        <dbReference type="ARBA" id="ARBA00000085"/>
    </source>
</evidence>
<dbReference type="GO" id="GO:0005524">
    <property type="term" value="F:ATP binding"/>
    <property type="evidence" value="ECO:0007669"/>
    <property type="project" value="UniProtKB-KW"/>
</dbReference>
<feature type="transmembrane region" description="Helical" evidence="10">
    <location>
        <begin position="107"/>
        <end position="126"/>
    </location>
</feature>
<feature type="transmembrane region" description="Helical" evidence="10">
    <location>
        <begin position="7"/>
        <end position="28"/>
    </location>
</feature>
<keyword evidence="10" id="KW-0812">Transmembrane</keyword>
<evidence type="ECO:0000256" key="3">
    <source>
        <dbReference type="ARBA" id="ARBA00022553"/>
    </source>
</evidence>
<dbReference type="PANTHER" id="PTHR43711:SF26">
    <property type="entry name" value="SENSOR HISTIDINE KINASE RCSC"/>
    <property type="match status" value="1"/>
</dbReference>
<comment type="caution">
    <text evidence="12">The sequence shown here is derived from an EMBL/GenBank/DDBJ whole genome shotgun (WGS) entry which is preliminary data.</text>
</comment>
<evidence type="ECO:0000256" key="9">
    <source>
        <dbReference type="SAM" id="Coils"/>
    </source>
</evidence>
<dbReference type="EC" id="2.7.13.3" evidence="2"/>
<protein>
    <recommendedName>
        <fullName evidence="2">histidine kinase</fullName>
        <ecNumber evidence="2">2.7.13.3</ecNumber>
    </recommendedName>
</protein>
<dbReference type="EMBL" id="BMGR01000007">
    <property type="protein sequence ID" value="GGG06810.1"/>
    <property type="molecule type" value="Genomic_DNA"/>
</dbReference>
<dbReference type="Pfam" id="PF02518">
    <property type="entry name" value="HATPase_c"/>
    <property type="match status" value="1"/>
</dbReference>
<keyword evidence="5" id="KW-0547">Nucleotide-binding</keyword>
<feature type="transmembrane region" description="Helical" evidence="10">
    <location>
        <begin position="40"/>
        <end position="57"/>
    </location>
</feature>
<reference evidence="12" key="1">
    <citation type="journal article" date="2014" name="Int. J. Syst. Evol. Microbiol.">
        <title>Complete genome sequence of Corynebacterium casei LMG S-19264T (=DSM 44701T), isolated from a smear-ripened cheese.</title>
        <authorList>
            <consortium name="US DOE Joint Genome Institute (JGI-PGF)"/>
            <person name="Walter F."/>
            <person name="Albersmeier A."/>
            <person name="Kalinowski J."/>
            <person name="Ruckert C."/>
        </authorList>
    </citation>
    <scope>NUCLEOTIDE SEQUENCE</scope>
    <source>
        <strain evidence="12">CGMCC 1.12987</strain>
    </source>
</reference>
<proteinExistence type="predicted"/>
<dbReference type="InterPro" id="IPR005467">
    <property type="entry name" value="His_kinase_dom"/>
</dbReference>
<evidence type="ECO:0000256" key="8">
    <source>
        <dbReference type="ARBA" id="ARBA00023012"/>
    </source>
</evidence>
<feature type="transmembrane region" description="Helical" evidence="10">
    <location>
        <begin position="69"/>
        <end position="95"/>
    </location>
</feature>
<dbReference type="SUPFAM" id="SSF47384">
    <property type="entry name" value="Homodimeric domain of signal transducing histidine kinase"/>
    <property type="match status" value="1"/>
</dbReference>
<keyword evidence="6" id="KW-0418">Kinase</keyword>
<dbReference type="CDD" id="cd00082">
    <property type="entry name" value="HisKA"/>
    <property type="match status" value="1"/>
</dbReference>
<keyword evidence="4" id="KW-0808">Transferase</keyword>
<keyword evidence="10" id="KW-1133">Transmembrane helix</keyword>
<dbReference type="Gene3D" id="1.10.287.130">
    <property type="match status" value="1"/>
</dbReference>
<keyword evidence="8" id="KW-0902">Two-component regulatory system</keyword>
<keyword evidence="10" id="KW-0472">Membrane</keyword>
<dbReference type="InterPro" id="IPR036097">
    <property type="entry name" value="HisK_dim/P_sf"/>
</dbReference>
<evidence type="ECO:0000256" key="7">
    <source>
        <dbReference type="ARBA" id="ARBA00022840"/>
    </source>
</evidence>
<evidence type="ECO:0000256" key="6">
    <source>
        <dbReference type="ARBA" id="ARBA00022777"/>
    </source>
</evidence>
<comment type="catalytic activity">
    <reaction evidence="1">
        <text>ATP + protein L-histidine = ADP + protein N-phospho-L-histidine.</text>
        <dbReference type="EC" id="2.7.13.3"/>
    </reaction>
</comment>
<dbReference type="Pfam" id="PF00512">
    <property type="entry name" value="HisKA"/>
    <property type="match status" value="1"/>
</dbReference>
<evidence type="ECO:0000256" key="5">
    <source>
        <dbReference type="ARBA" id="ARBA00022741"/>
    </source>
</evidence>
<keyword evidence="7" id="KW-0067">ATP-binding</keyword>
<dbReference type="PANTHER" id="PTHR43711">
    <property type="entry name" value="TWO-COMPONENT HISTIDINE KINASE"/>
    <property type="match status" value="1"/>
</dbReference>
<evidence type="ECO:0000313" key="13">
    <source>
        <dbReference type="Proteomes" id="UP000644756"/>
    </source>
</evidence>
<accession>A0A917D1J9</accession>
<name>A0A917D1J9_9BACL</name>
<reference evidence="12" key="2">
    <citation type="submission" date="2020-09" db="EMBL/GenBank/DDBJ databases">
        <authorList>
            <person name="Sun Q."/>
            <person name="Zhou Y."/>
        </authorList>
    </citation>
    <scope>NUCLEOTIDE SEQUENCE</scope>
    <source>
        <strain evidence="12">CGMCC 1.12987</strain>
    </source>
</reference>
<dbReference type="Gene3D" id="3.30.565.10">
    <property type="entry name" value="Histidine kinase-like ATPase, C-terminal domain"/>
    <property type="match status" value="1"/>
</dbReference>
<dbReference type="InterPro" id="IPR050736">
    <property type="entry name" value="Sensor_HK_Regulatory"/>
</dbReference>
<dbReference type="SMART" id="SM00388">
    <property type="entry name" value="HisKA"/>
    <property type="match status" value="1"/>
</dbReference>
<dbReference type="PRINTS" id="PR00344">
    <property type="entry name" value="BCTRLSENSOR"/>
</dbReference>
<keyword evidence="3" id="KW-0597">Phosphoprotein</keyword>
<evidence type="ECO:0000259" key="11">
    <source>
        <dbReference type="PROSITE" id="PS50109"/>
    </source>
</evidence>
<organism evidence="12 13">
    <name type="scientific">Paenibacillus abyssi</name>
    <dbReference type="NCBI Taxonomy" id="1340531"/>
    <lineage>
        <taxon>Bacteria</taxon>
        <taxon>Bacillati</taxon>
        <taxon>Bacillota</taxon>
        <taxon>Bacilli</taxon>
        <taxon>Bacillales</taxon>
        <taxon>Paenibacillaceae</taxon>
        <taxon>Paenibacillus</taxon>
    </lineage>
</organism>
<dbReference type="InterPro" id="IPR004358">
    <property type="entry name" value="Sig_transdc_His_kin-like_C"/>
</dbReference>
<evidence type="ECO:0000313" key="12">
    <source>
        <dbReference type="EMBL" id="GGG06810.1"/>
    </source>
</evidence>
<evidence type="ECO:0000256" key="2">
    <source>
        <dbReference type="ARBA" id="ARBA00012438"/>
    </source>
</evidence>
<dbReference type="InterPro" id="IPR003594">
    <property type="entry name" value="HATPase_dom"/>
</dbReference>
<dbReference type="Proteomes" id="UP000644756">
    <property type="component" value="Unassembled WGS sequence"/>
</dbReference>
<dbReference type="AlphaFoldDB" id="A0A917D1J9"/>
<dbReference type="SUPFAM" id="SSF55874">
    <property type="entry name" value="ATPase domain of HSP90 chaperone/DNA topoisomerase II/histidine kinase"/>
    <property type="match status" value="1"/>
</dbReference>
<keyword evidence="9" id="KW-0175">Coiled coil</keyword>
<evidence type="ECO:0000256" key="10">
    <source>
        <dbReference type="SAM" id="Phobius"/>
    </source>
</evidence>